<comment type="caution">
    <text evidence="1">The sequence shown here is derived from an EMBL/GenBank/DDBJ whole genome shotgun (WGS) entry which is preliminary data.</text>
</comment>
<keyword evidence="2" id="KW-1185">Reference proteome</keyword>
<reference evidence="1" key="1">
    <citation type="submission" date="2018-11" db="EMBL/GenBank/DDBJ databases">
        <title>The sequence and de novo assembly of Larimichthys crocea genome using PacBio and Hi-C technologies.</title>
        <authorList>
            <person name="Xu P."/>
            <person name="Chen B."/>
            <person name="Zhou Z."/>
            <person name="Ke Q."/>
            <person name="Wu Y."/>
            <person name="Bai H."/>
            <person name="Pu F."/>
        </authorList>
    </citation>
    <scope>NUCLEOTIDE SEQUENCE</scope>
    <source>
        <tissue evidence="1">Muscle</tissue>
    </source>
</reference>
<dbReference type="Proteomes" id="UP000793456">
    <property type="component" value="Chromosome XXII"/>
</dbReference>
<name>A0ACD3Q8X2_LARCR</name>
<evidence type="ECO:0000313" key="2">
    <source>
        <dbReference type="Proteomes" id="UP000793456"/>
    </source>
</evidence>
<gene>
    <name evidence="1" type="ORF">E3U43_000601</name>
</gene>
<protein>
    <submittedName>
        <fullName evidence="1">Uncharacterized protein</fullName>
    </submittedName>
</protein>
<dbReference type="EMBL" id="CM011695">
    <property type="protein sequence ID" value="TMS03712.1"/>
    <property type="molecule type" value="Genomic_DNA"/>
</dbReference>
<accession>A0ACD3Q8X2</accession>
<organism evidence="1 2">
    <name type="scientific">Larimichthys crocea</name>
    <name type="common">Large yellow croaker</name>
    <name type="synonym">Pseudosciaena crocea</name>
    <dbReference type="NCBI Taxonomy" id="215358"/>
    <lineage>
        <taxon>Eukaryota</taxon>
        <taxon>Metazoa</taxon>
        <taxon>Chordata</taxon>
        <taxon>Craniata</taxon>
        <taxon>Vertebrata</taxon>
        <taxon>Euteleostomi</taxon>
        <taxon>Actinopterygii</taxon>
        <taxon>Neopterygii</taxon>
        <taxon>Teleostei</taxon>
        <taxon>Neoteleostei</taxon>
        <taxon>Acanthomorphata</taxon>
        <taxon>Eupercaria</taxon>
        <taxon>Sciaenidae</taxon>
        <taxon>Larimichthys</taxon>
    </lineage>
</organism>
<sequence length="69" mass="8060">MLSVDGRLIVRRVAVRAGGRKRRYRYNSSSCEKHFSHSITENTLCYTQLKKHGNRQNEFLTSEKSSSQR</sequence>
<proteinExistence type="predicted"/>
<evidence type="ECO:0000313" key="1">
    <source>
        <dbReference type="EMBL" id="TMS03712.1"/>
    </source>
</evidence>